<organism evidence="7 8">
    <name type="scientific">Kutzneria kofuensis</name>
    <dbReference type="NCBI Taxonomy" id="103725"/>
    <lineage>
        <taxon>Bacteria</taxon>
        <taxon>Bacillati</taxon>
        <taxon>Actinomycetota</taxon>
        <taxon>Actinomycetes</taxon>
        <taxon>Pseudonocardiales</taxon>
        <taxon>Pseudonocardiaceae</taxon>
        <taxon>Kutzneria</taxon>
    </lineage>
</organism>
<comment type="similarity">
    <text evidence="1">Belongs to the glycosyl hydrolase 3 family.</text>
</comment>
<dbReference type="SMART" id="SM01217">
    <property type="entry name" value="Fn3_like"/>
    <property type="match status" value="1"/>
</dbReference>
<dbReference type="InterPro" id="IPR013783">
    <property type="entry name" value="Ig-like_fold"/>
</dbReference>
<dbReference type="InterPro" id="IPR026891">
    <property type="entry name" value="Fn3-like"/>
</dbReference>
<dbReference type="InterPro" id="IPR008964">
    <property type="entry name" value="Invasin/intimin_cell_adhesion"/>
</dbReference>
<dbReference type="Gene3D" id="3.20.20.300">
    <property type="entry name" value="Glycoside hydrolase, family 3, N-terminal domain"/>
    <property type="match status" value="1"/>
</dbReference>
<dbReference type="Pfam" id="PF02368">
    <property type="entry name" value="Big_2"/>
    <property type="match status" value="1"/>
</dbReference>
<dbReference type="SUPFAM" id="SSF51445">
    <property type="entry name" value="(Trans)glycosidases"/>
    <property type="match status" value="1"/>
</dbReference>
<dbReference type="PANTHER" id="PTHR42721">
    <property type="entry name" value="SUGAR HYDROLASE-RELATED"/>
    <property type="match status" value="1"/>
</dbReference>
<sequence>MARSTWFGPRRVVALAAALPLVLAVTPADGAAAAARVPVYLDTHYSFAERAADLVSRMTLPEKVAQLETTAPGIPRLGVQEYNYWSEGQHGVNSLHDDLNHGDHPDNPPVATSFPTNFAATMSWDPALIYDETTAISDEARGFLDKSLFGVDQNNLGDSRDNYGHLTYWAPTVNLDRDPRWGRTDEAFGEDPYLVSTMAGAYVNGFQGQTMQGAPLSPYLKVAATAKHYALNNVEQDRTGVTSDVTDANLRDYYTAQFASLVRDAHVAGLMTSYNAINGTPSVADTYTTNQLAQRTDGFTGYITSDCGAIGTTYKTFPDGHDWAPPGWTTDGKGEAATWTNTTTGVKVSAVAGGLAYALRAGTGLDCGGLENTVANVEAAINAGILGVGVIDNDLVRAFTIRMRTGEFDGPKAHNPYTAITKAAIQSPAHQQLARKVADNSLVLLKNEALLPVQPKSLNKVVIVGDLAGKVTLGGYSGNPTLQVSPVAGITDEVKKANPNASVVFDAAGTSTTATGAATLSARTRADIAAADLVIVFVGTDTTIASEGTDRPSIAMPGNYTSLIDQVTALGNEHTALVIQSNGPVDIADEQAKFPAVVFSGYNGESQGTALADVLFGRQNPDGHLNFTWYADDSQLPAMSNYGLTPSQTGGLGRTYQYATTTPTYPFGYGLSYSSFAYADVKADTRHVSADGTVKVALTVTNTGKTAGSTVAQLYAATPFTVPGVELPRERLAAFAKTAVLAPGKSQRLTLSVKIADLAFWDANAMKSRVYPGDYEFRLGTDATHIGATQRVSVTGSITPKVAAVTVQPESSTYQVGQTIDLTGRNRWLADDTIPSREQRNLAVTADHVVEAVNNDGSFADLGKSEVKYRSSNESVARVSPRGVVTAVGTGVATISATVDGVTGAAPIVVGHGLKITAPAIVDPVEPASITTTFTNPGATVHDVALSLAVPAGWTATPSTPATFATVAGKATVTTTWSVRAQAGTDGGTLSFAANATVGGAHDSTASADVDVAYSRLAASFDNTGISPDSNHGVGNFDGNGSSFSADALAAAGIHAGAKITHDGYAFAWPDGGPNDVAAGGQSIALAAGGSSLGFIGAATYGTQTGKVTLTYTDGTTEQQTLSFADWYGNQAAPGGDVVATMPYINTTSGTNQGAYSLYFASVPLDAGKTLQYVTLPDISHGTSGGSPSMHIFAIAAKNDSLAVTAPPIAPPDSTLAATTTYTNVSSAAVNAVTLTVAAPGGWTATATSPASFATVAPGASVQTTWQLKVPADAAPSRTDLTAVAAVGGTTVTTAVTGLTVPYPNLAAAFDNRAISDDATPADADFDGGGASYSTQALAAVGLTAGAVIKHDGVAFTWPDTKSGQVDNVVSGGQTIRLDGAPTKLGFVGSASYGLTSGVGTVTYDDGSTQQFTLSMADWYGVTAQSGGDVVASTAYIHKPLNSQPGFSVYYSPVELQPGKTARYVTLPDLGDSAKQYRPTMHLFAIGLG</sequence>
<dbReference type="InterPro" id="IPR036962">
    <property type="entry name" value="Glyco_hydro_3_N_sf"/>
</dbReference>
<dbReference type="PANTHER" id="PTHR42721:SF3">
    <property type="entry name" value="BETA-D-XYLOSIDASE 5-RELATED"/>
    <property type="match status" value="1"/>
</dbReference>
<dbReference type="Pfam" id="PF00933">
    <property type="entry name" value="Glyco_hydro_3"/>
    <property type="match status" value="1"/>
</dbReference>
<feature type="domain" description="BIG2" evidence="5">
    <location>
        <begin position="838"/>
        <end position="909"/>
    </location>
</feature>
<reference evidence="7 8" key="1">
    <citation type="submission" date="2020-08" db="EMBL/GenBank/DDBJ databases">
        <title>Sequencing the genomes of 1000 actinobacteria strains.</title>
        <authorList>
            <person name="Klenk H.-P."/>
        </authorList>
    </citation>
    <scope>NUCLEOTIDE SEQUENCE [LARGE SCALE GENOMIC DNA]</scope>
    <source>
        <strain evidence="7 8">DSM 43851</strain>
    </source>
</reference>
<keyword evidence="3 7" id="KW-0378">Hydrolase</keyword>
<dbReference type="SUPFAM" id="SSF49373">
    <property type="entry name" value="Invasin/intimin cell-adhesion fragments"/>
    <property type="match status" value="1"/>
</dbReference>
<evidence type="ECO:0000256" key="3">
    <source>
        <dbReference type="ARBA" id="ARBA00022801"/>
    </source>
</evidence>
<dbReference type="GO" id="GO:0045493">
    <property type="term" value="P:xylan catabolic process"/>
    <property type="evidence" value="ECO:0007669"/>
    <property type="project" value="InterPro"/>
</dbReference>
<dbReference type="Gene3D" id="2.60.40.10">
    <property type="entry name" value="Immunoglobulins"/>
    <property type="match status" value="1"/>
</dbReference>
<evidence type="ECO:0000256" key="2">
    <source>
        <dbReference type="ARBA" id="ARBA00022729"/>
    </source>
</evidence>
<name>A0A7W9KNS9_9PSEU</name>
<dbReference type="InterPro" id="IPR036881">
    <property type="entry name" value="Glyco_hydro_3_C_sf"/>
</dbReference>
<dbReference type="SUPFAM" id="SSF52279">
    <property type="entry name" value="Beta-D-glucan exohydrolase, C-terminal domain"/>
    <property type="match status" value="1"/>
</dbReference>
<dbReference type="InterPro" id="IPR002772">
    <property type="entry name" value="Glyco_hydro_3_C"/>
</dbReference>
<dbReference type="InterPro" id="IPR018905">
    <property type="entry name" value="A-galactase_NEW3"/>
</dbReference>
<dbReference type="GO" id="GO:0046556">
    <property type="term" value="F:alpha-L-arabinofuranosidase activity"/>
    <property type="evidence" value="ECO:0007669"/>
    <property type="project" value="TreeGrafter"/>
</dbReference>
<accession>A0A7W9KNS9</accession>
<protein>
    <submittedName>
        <fullName evidence="7">Beta-glucosidase-like glycosyl hydrolase</fullName>
    </submittedName>
</protein>
<dbReference type="Gene3D" id="3.40.50.1700">
    <property type="entry name" value="Glycoside hydrolase family 3 C-terminal domain"/>
    <property type="match status" value="1"/>
</dbReference>
<dbReference type="InterPro" id="IPR001764">
    <property type="entry name" value="Glyco_hydro_3_N"/>
</dbReference>
<evidence type="ECO:0000259" key="5">
    <source>
        <dbReference type="SMART" id="SM00635"/>
    </source>
</evidence>
<dbReference type="GO" id="GO:0009044">
    <property type="term" value="F:xylan 1,4-beta-xylosidase activity"/>
    <property type="evidence" value="ECO:0007669"/>
    <property type="project" value="InterPro"/>
</dbReference>
<dbReference type="InterPro" id="IPR017853">
    <property type="entry name" value="GH"/>
</dbReference>
<dbReference type="GO" id="GO:0031222">
    <property type="term" value="P:arabinan catabolic process"/>
    <property type="evidence" value="ECO:0007669"/>
    <property type="project" value="TreeGrafter"/>
</dbReference>
<feature type="signal peptide" evidence="4">
    <location>
        <begin position="1"/>
        <end position="30"/>
    </location>
</feature>
<dbReference type="InterPro" id="IPR003343">
    <property type="entry name" value="Big_2"/>
</dbReference>
<feature type="domain" description="Fibronectin type III-like" evidence="6">
    <location>
        <begin position="710"/>
        <end position="783"/>
    </location>
</feature>
<feature type="chain" id="PRO_5038590449" evidence="4">
    <location>
        <begin position="31"/>
        <end position="1489"/>
    </location>
</feature>
<comment type="caution">
    <text evidence="7">The sequence shown here is derived from an EMBL/GenBank/DDBJ whole genome shotgun (WGS) entry which is preliminary data.</text>
</comment>
<keyword evidence="2 4" id="KW-0732">Signal</keyword>
<dbReference type="RefSeq" id="WP_184867710.1">
    <property type="nucleotide sequence ID" value="NZ_BAAAWY010000041.1"/>
</dbReference>
<evidence type="ECO:0000259" key="6">
    <source>
        <dbReference type="SMART" id="SM01217"/>
    </source>
</evidence>
<dbReference type="Pfam" id="PF10633">
    <property type="entry name" value="NPCBM_assoc"/>
    <property type="match status" value="2"/>
</dbReference>
<evidence type="ECO:0000256" key="1">
    <source>
        <dbReference type="ARBA" id="ARBA00005336"/>
    </source>
</evidence>
<gene>
    <name evidence="7" type="ORF">BJ998_007191</name>
</gene>
<evidence type="ECO:0000313" key="7">
    <source>
        <dbReference type="EMBL" id="MBB5895995.1"/>
    </source>
</evidence>
<dbReference type="Gene3D" id="2.60.40.1080">
    <property type="match status" value="1"/>
</dbReference>
<dbReference type="Proteomes" id="UP000585638">
    <property type="component" value="Unassembled WGS sequence"/>
</dbReference>
<evidence type="ECO:0000313" key="8">
    <source>
        <dbReference type="Proteomes" id="UP000585638"/>
    </source>
</evidence>
<keyword evidence="8" id="KW-1185">Reference proteome</keyword>
<evidence type="ECO:0000256" key="4">
    <source>
        <dbReference type="SAM" id="SignalP"/>
    </source>
</evidence>
<proteinExistence type="inferred from homology"/>
<dbReference type="SMART" id="SM00635">
    <property type="entry name" value="BID_2"/>
    <property type="match status" value="1"/>
</dbReference>
<dbReference type="InterPro" id="IPR044993">
    <property type="entry name" value="BXL"/>
</dbReference>
<dbReference type="Pfam" id="PF01915">
    <property type="entry name" value="Glyco_hydro_3_C"/>
    <property type="match status" value="1"/>
</dbReference>
<dbReference type="Pfam" id="PF14310">
    <property type="entry name" value="Fn3-like"/>
    <property type="match status" value="1"/>
</dbReference>
<dbReference type="EMBL" id="JACHIR010000001">
    <property type="protein sequence ID" value="MBB5895995.1"/>
    <property type="molecule type" value="Genomic_DNA"/>
</dbReference>